<keyword evidence="1" id="KW-0472">Membrane</keyword>
<proteinExistence type="predicted"/>
<keyword evidence="1" id="KW-1133">Transmembrane helix</keyword>
<evidence type="ECO:0000313" key="5">
    <source>
        <dbReference type="Proteomes" id="UP000516696"/>
    </source>
</evidence>
<evidence type="ECO:0000313" key="2">
    <source>
        <dbReference type="EMBL" id="MXS25083.1"/>
    </source>
</evidence>
<sequence length="70" mass="7856">MEINWGEVISLANNQLDKTIQAGFQEERENVRDHSEEKKKGKAVTIVLSLVMSIVILGSLVYSLLEALQK</sequence>
<organism evidence="2 4">
    <name type="scientific">Enterococcus gallinarum</name>
    <dbReference type="NCBI Taxonomy" id="1353"/>
    <lineage>
        <taxon>Bacteria</taxon>
        <taxon>Bacillati</taxon>
        <taxon>Bacillota</taxon>
        <taxon>Bacilli</taxon>
        <taxon>Lactobacillales</taxon>
        <taxon>Enterococcaceae</taxon>
        <taxon>Enterococcus</taxon>
    </lineage>
</organism>
<dbReference type="Proteomes" id="UP000439965">
    <property type="component" value="Unassembled WGS sequence"/>
</dbReference>
<dbReference type="Proteomes" id="UP000516696">
    <property type="component" value="Chromosome"/>
</dbReference>
<dbReference type="AlphaFoldDB" id="A0A3N3WK86"/>
<feature type="transmembrane region" description="Helical" evidence="1">
    <location>
        <begin position="43"/>
        <end position="65"/>
    </location>
</feature>
<evidence type="ECO:0000313" key="4">
    <source>
        <dbReference type="Proteomes" id="UP000439965"/>
    </source>
</evidence>
<accession>A0A3N3WK86</accession>
<reference evidence="2 4" key="1">
    <citation type="submission" date="2019-04" db="EMBL/GenBank/DDBJ databases">
        <title>Step-wise assembly of the neonatal virome modulated by breast feeding.</title>
        <authorList>
            <person name="Liang G."/>
            <person name="Bushman F."/>
        </authorList>
    </citation>
    <scope>NUCLEOTIDE SEQUENCE [LARGE SCALE GENOMIC DNA]</scope>
    <source>
        <strain evidence="2 4">E3404</strain>
    </source>
</reference>
<name>A0A3N3WK86_ENTGA</name>
<protein>
    <submittedName>
        <fullName evidence="2">Uncharacterized protein</fullName>
    </submittedName>
</protein>
<evidence type="ECO:0000313" key="3">
    <source>
        <dbReference type="EMBL" id="QOG29092.1"/>
    </source>
</evidence>
<keyword evidence="1" id="KW-0812">Transmembrane</keyword>
<reference evidence="3 5" key="2">
    <citation type="submission" date="2020-03" db="EMBL/GenBank/DDBJ databases">
        <title>Characterization of ganglioside-mimicking enterococci.</title>
        <authorList>
            <person name="Patry R.T."/>
            <person name="Nothaft H."/>
            <person name="Bridger R."/>
            <person name="Shajahan A."/>
            <person name="Huynh S."/>
            <person name="Sanchez S."/>
            <person name="Azadi P."/>
            <person name="Cooper K."/>
            <person name="Miller W.G."/>
            <person name="Parker C.T."/>
            <person name="Wells L."/>
            <person name="Szymanski C.M."/>
        </authorList>
    </citation>
    <scope>NUCLEOTIDE SEQUENCE [LARGE SCALE GENOMIC DNA]</scope>
    <source>
        <strain evidence="3 5">EGM181</strain>
    </source>
</reference>
<dbReference type="EMBL" id="WVTI01000002">
    <property type="protein sequence ID" value="MXS25083.1"/>
    <property type="molecule type" value="Genomic_DNA"/>
</dbReference>
<evidence type="ECO:0000256" key="1">
    <source>
        <dbReference type="SAM" id="Phobius"/>
    </source>
</evidence>
<gene>
    <name evidence="3" type="ORF">EGM181_04395</name>
    <name evidence="2" type="ORF">GTI89_03190</name>
</gene>
<dbReference type="EMBL" id="CP050485">
    <property type="protein sequence ID" value="QOG29092.1"/>
    <property type="molecule type" value="Genomic_DNA"/>
</dbReference>